<gene>
    <name evidence="1" type="ORF">CQ12_01830</name>
</gene>
<dbReference type="EMBL" id="LLXZ01000191">
    <property type="protein sequence ID" value="KRQ97442.1"/>
    <property type="molecule type" value="Genomic_DNA"/>
</dbReference>
<evidence type="ECO:0008006" key="3">
    <source>
        <dbReference type="Google" id="ProtNLM"/>
    </source>
</evidence>
<sequence>MERSVFEVVKAPLGWSVFADNIKIGGVYDSRGAALEAAVLAASDTVTDGGGVQINVPGAEEEKPRWAIAFEIAASILPTRSGRERGGSR</sequence>
<evidence type="ECO:0000313" key="1">
    <source>
        <dbReference type="EMBL" id="KRQ97442.1"/>
    </source>
</evidence>
<keyword evidence="2" id="KW-1185">Reference proteome</keyword>
<comment type="caution">
    <text evidence="1">The sequence shown here is derived from an EMBL/GenBank/DDBJ whole genome shotgun (WGS) entry which is preliminary data.</text>
</comment>
<dbReference type="OrthoDB" id="8239226at2"/>
<dbReference type="Proteomes" id="UP000050863">
    <property type="component" value="Unassembled WGS sequence"/>
</dbReference>
<dbReference type="RefSeq" id="WP_057839421.1">
    <property type="nucleotide sequence ID" value="NZ_LLXZ01000191.1"/>
</dbReference>
<name>A0A0R3KWG2_9BRAD</name>
<dbReference type="AlphaFoldDB" id="A0A0R3KWG2"/>
<evidence type="ECO:0000313" key="2">
    <source>
        <dbReference type="Proteomes" id="UP000050863"/>
    </source>
</evidence>
<reference evidence="1 2" key="1">
    <citation type="submission" date="2014-03" db="EMBL/GenBank/DDBJ databases">
        <title>Bradyrhizobium valentinum sp. nov., isolated from effective nodules of Lupinus mariae-josephae, a lupine endemic of basic-lime soils in Eastern Spain.</title>
        <authorList>
            <person name="Duran D."/>
            <person name="Rey L."/>
            <person name="Navarro A."/>
            <person name="Busquets A."/>
            <person name="Imperial J."/>
            <person name="Ruiz-Argueso T."/>
        </authorList>
    </citation>
    <scope>NUCLEOTIDE SEQUENCE [LARGE SCALE GENOMIC DNA]</scope>
    <source>
        <strain evidence="1 2">PAC68</strain>
    </source>
</reference>
<proteinExistence type="predicted"/>
<organism evidence="1 2">
    <name type="scientific">Bradyrhizobium jicamae</name>
    <dbReference type="NCBI Taxonomy" id="280332"/>
    <lineage>
        <taxon>Bacteria</taxon>
        <taxon>Pseudomonadati</taxon>
        <taxon>Pseudomonadota</taxon>
        <taxon>Alphaproteobacteria</taxon>
        <taxon>Hyphomicrobiales</taxon>
        <taxon>Nitrobacteraceae</taxon>
        <taxon>Bradyrhizobium</taxon>
    </lineage>
</organism>
<dbReference type="STRING" id="280332.CQ12_01830"/>
<accession>A0A0R3KWG2</accession>
<protein>
    <recommendedName>
        <fullName evidence="3">DUF2188 domain-containing protein</fullName>
    </recommendedName>
</protein>